<reference evidence="2" key="3">
    <citation type="submission" date="2025-09" db="UniProtKB">
        <authorList>
            <consortium name="Ensembl"/>
        </authorList>
    </citation>
    <scope>IDENTIFICATION</scope>
</reference>
<dbReference type="AlphaFoldDB" id="A0A7N5P2R7"/>
<dbReference type="InterPro" id="IPR012674">
    <property type="entry name" value="Calycin"/>
</dbReference>
<sequence length="173" mass="19056">MRRAQFSGFWYILAVTSEGRGFLPGRDRRKLGASVVKVHKAGHLKVLLVFSRSQGCQSHTLILRKVRKKAMFRNTCAYDVPGPGEKDLGWACPPASWSQIWEIPPLGPRPGWVGWQRPAGRSGWPRSQGPQACECPQPRPGEGLGVCGGLLAISRSRGYAGLMWQPRASLPVQ</sequence>
<dbReference type="GeneTree" id="ENSGT00940000166419"/>
<dbReference type="Proteomes" id="UP000008912">
    <property type="component" value="Unassembled WGS sequence"/>
</dbReference>
<evidence type="ECO:0000313" key="3">
    <source>
        <dbReference type="Proteomes" id="UP000008912"/>
    </source>
</evidence>
<dbReference type="PANTHER" id="PTHR11430">
    <property type="entry name" value="LIPOCALIN"/>
    <property type="match status" value="1"/>
</dbReference>
<reference evidence="2" key="2">
    <citation type="submission" date="2025-08" db="UniProtKB">
        <authorList>
            <consortium name="Ensembl"/>
        </authorList>
    </citation>
    <scope>IDENTIFICATION</scope>
</reference>
<dbReference type="Gene3D" id="2.40.128.20">
    <property type="match status" value="1"/>
</dbReference>
<evidence type="ECO:0000313" key="2">
    <source>
        <dbReference type="Ensembl" id="ENSAMEP00000028820.1"/>
    </source>
</evidence>
<proteinExistence type="inferred from homology"/>
<protein>
    <recommendedName>
        <fullName evidence="4">Lipocalin/cytosolic fatty-acid binding domain-containing protein</fullName>
    </recommendedName>
</protein>
<name>A0A7N5P2R7_AILME</name>
<organism evidence="2 3">
    <name type="scientific">Ailuropoda melanoleuca</name>
    <name type="common">Giant panda</name>
    <dbReference type="NCBI Taxonomy" id="9646"/>
    <lineage>
        <taxon>Eukaryota</taxon>
        <taxon>Metazoa</taxon>
        <taxon>Chordata</taxon>
        <taxon>Craniata</taxon>
        <taxon>Vertebrata</taxon>
        <taxon>Euteleostomi</taxon>
        <taxon>Mammalia</taxon>
        <taxon>Eutheria</taxon>
        <taxon>Laurasiatheria</taxon>
        <taxon>Carnivora</taxon>
        <taxon>Caniformia</taxon>
        <taxon>Ursidae</taxon>
        <taxon>Ailuropoda</taxon>
    </lineage>
</organism>
<dbReference type="InParanoid" id="A0A7N5P2R7"/>
<dbReference type="SUPFAM" id="SSF50814">
    <property type="entry name" value="Lipocalins"/>
    <property type="match status" value="1"/>
</dbReference>
<evidence type="ECO:0000256" key="1">
    <source>
        <dbReference type="ARBA" id="ARBA00006889"/>
    </source>
</evidence>
<reference evidence="2 3" key="1">
    <citation type="journal article" date="2010" name="Nature">
        <title>The sequence and de novo assembly of the giant panda genome.</title>
        <authorList>
            <person name="Li R."/>
            <person name="Fan W."/>
            <person name="Tian G."/>
            <person name="Zhu H."/>
            <person name="He L."/>
            <person name="Cai J."/>
            <person name="Huang Q."/>
            <person name="Cai Q."/>
            <person name="Li B."/>
            <person name="Bai Y."/>
            <person name="Zhang Z."/>
            <person name="Zhang Y."/>
            <person name="Wang W."/>
            <person name="Li J."/>
            <person name="Wei F."/>
            <person name="Li H."/>
            <person name="Jian M."/>
            <person name="Li J."/>
            <person name="Zhang Z."/>
            <person name="Nielsen R."/>
            <person name="Li D."/>
            <person name="Gu W."/>
            <person name="Yang Z."/>
            <person name="Xuan Z."/>
            <person name="Ryder O.A."/>
            <person name="Leung F.C."/>
            <person name="Zhou Y."/>
            <person name="Cao J."/>
            <person name="Sun X."/>
            <person name="Fu Y."/>
            <person name="Fang X."/>
            <person name="Guo X."/>
            <person name="Wang B."/>
            <person name="Hou R."/>
            <person name="Shen F."/>
            <person name="Mu B."/>
            <person name="Ni P."/>
            <person name="Lin R."/>
            <person name="Qian W."/>
            <person name="Wang G."/>
            <person name="Yu C."/>
            <person name="Nie W."/>
            <person name="Wang J."/>
            <person name="Wu Z."/>
            <person name="Liang H."/>
            <person name="Min J."/>
            <person name="Wu Q."/>
            <person name="Cheng S."/>
            <person name="Ruan J."/>
            <person name="Wang M."/>
            <person name="Shi Z."/>
            <person name="Wen M."/>
            <person name="Liu B."/>
            <person name="Ren X."/>
            <person name="Zheng H."/>
            <person name="Dong D."/>
            <person name="Cook K."/>
            <person name="Shan G."/>
            <person name="Zhang H."/>
            <person name="Kosiol C."/>
            <person name="Xie X."/>
            <person name="Lu Z."/>
            <person name="Zheng H."/>
            <person name="Li Y."/>
            <person name="Steiner C.C."/>
            <person name="Lam T.T."/>
            <person name="Lin S."/>
            <person name="Zhang Q."/>
            <person name="Li G."/>
            <person name="Tian J."/>
            <person name="Gong T."/>
            <person name="Liu H."/>
            <person name="Zhang D."/>
            <person name="Fang L."/>
            <person name="Ye C."/>
            <person name="Zhang J."/>
            <person name="Hu W."/>
            <person name="Xu A."/>
            <person name="Ren Y."/>
            <person name="Zhang G."/>
            <person name="Bruford M.W."/>
            <person name="Li Q."/>
            <person name="Ma L."/>
            <person name="Guo Y."/>
            <person name="An N."/>
            <person name="Hu Y."/>
            <person name="Zheng Y."/>
            <person name="Shi Y."/>
            <person name="Li Z."/>
            <person name="Liu Q."/>
            <person name="Chen Y."/>
            <person name="Zhao J."/>
            <person name="Qu N."/>
            <person name="Zhao S."/>
            <person name="Tian F."/>
            <person name="Wang X."/>
            <person name="Wang H."/>
            <person name="Xu L."/>
            <person name="Liu X."/>
            <person name="Vinar T."/>
            <person name="Wang Y."/>
            <person name="Lam T.W."/>
            <person name="Yiu S.M."/>
            <person name="Liu S."/>
            <person name="Zhang H."/>
            <person name="Li D."/>
            <person name="Huang Y."/>
            <person name="Wang X."/>
            <person name="Yang G."/>
            <person name="Jiang Z."/>
            <person name="Wang J."/>
            <person name="Qin N."/>
            <person name="Li L."/>
            <person name="Li J."/>
            <person name="Bolund L."/>
            <person name="Kristiansen K."/>
            <person name="Wong G.K."/>
            <person name="Olson M."/>
            <person name="Zhang X."/>
            <person name="Li S."/>
            <person name="Yang H."/>
            <person name="Wang J."/>
            <person name="Wang J."/>
        </authorList>
    </citation>
    <scope>NUCLEOTIDE SEQUENCE [LARGE SCALE GENOMIC DNA]</scope>
</reference>
<dbReference type="GO" id="GO:0036094">
    <property type="term" value="F:small molecule binding"/>
    <property type="evidence" value="ECO:0007669"/>
    <property type="project" value="InterPro"/>
</dbReference>
<accession>A0A7N5P2R7</accession>
<evidence type="ECO:0008006" key="4">
    <source>
        <dbReference type="Google" id="ProtNLM"/>
    </source>
</evidence>
<keyword evidence="3" id="KW-1185">Reference proteome</keyword>
<comment type="similarity">
    <text evidence="1">Belongs to the calycin superfamily. Lipocalin family.</text>
</comment>
<dbReference type="Ensembl" id="ENSAMET00000027581.1">
    <property type="protein sequence ID" value="ENSAMEP00000028820.1"/>
    <property type="gene ID" value="ENSAMEG00000029629.1"/>
</dbReference>
<dbReference type="InterPro" id="IPR002345">
    <property type="entry name" value="Lipocalin"/>
</dbReference>
<dbReference type="PANTHER" id="PTHR11430:SF79">
    <property type="entry name" value="EPIDIDYMAL-SPECIFIC LIPOCALIN-10"/>
    <property type="match status" value="1"/>
</dbReference>